<evidence type="ECO:0000259" key="1">
    <source>
        <dbReference type="PROSITE" id="PS50994"/>
    </source>
</evidence>
<evidence type="ECO:0000313" key="2">
    <source>
        <dbReference type="EMBL" id="QIW19350.1"/>
    </source>
</evidence>
<dbReference type="InterPro" id="IPR015378">
    <property type="entry name" value="Transposase-like_Mu_C"/>
</dbReference>
<reference evidence="3" key="1">
    <citation type="submission" date="2019-02" db="EMBL/GenBank/DDBJ databases">
        <title>Structural and Functional analysis of Lanthipeptide from Bacillus thuringiensis serovar andalousiensis B23193.</title>
        <authorList>
            <person name="Andreeva J.V."/>
            <person name="Grigoreva A."/>
        </authorList>
    </citation>
    <scope>NUCLEOTIDE SEQUENCE [LARGE SCALE GENOMIC DNA]</scope>
    <source>
        <strain evidence="3">B23193</strain>
    </source>
</reference>
<sequence length="714" mass="84023">MITLSVNETFKSIDNSKVYRILWIDESNVITYLIDVCDEKAMPFVDTLKSLHEGFRNGQYVKVSTHELFPIVNHEELTEKDKLIRDKAWSFIQSLVCKEPSIFKRNERGKLIMQTTEKFGCTNKTIYKYLKRYWQRGKVKDSLLPDYRNCGNKGELKNWGANKTGRPRITNSTGINITSEIKEMFKRAVQSYYFSNQENTLTYTYKMMIRDSFQSNIYYQDGTKYIRIADKDNIPTLGQFYYWFSKEYGVEEATTAKYGRKKFERDHRAVLGSSSFEVFGPGSRYQIDATIANVYIVSRYNADWVLKRPTIYYVTDVFTHLITGFYVGLEGPSWVGMMMALLNSTVNKKDFCAKYSINITDDCWPAAHLPEIILGDRGELEGYNVNHLIEGLNITVENNPSFRPDWKGIVEKLFDTSQEKIRPFLPGYVSKDWGKRGAKDPRLEAKLDIEQYTKIIINFILHYNKNFYMKNYIRDEDMIVDSVKPTPVELWKWGVKNRAGKLRVIHPDIMKFYLMPRGIATVTAKGIRFEKMLYSCDTAIQKSWFATARTKKSWKVDVSYDPRNMNNIYIHTKDGKIFEKCYLLKHQERYQNKTLEEVRQLNIVESKGYKEEEHSLLQSEINFFDNIQSIVKAAVKEKDKKQTKNVIKAMKIKGIKHHTQVERKIQRAEEVFKLDINEEDILTEVVHIDKQQDEEFKRRSVKELFNKRREQKYE</sequence>
<dbReference type="GO" id="GO:0015074">
    <property type="term" value="P:DNA integration"/>
    <property type="evidence" value="ECO:0007669"/>
    <property type="project" value="InterPro"/>
</dbReference>
<organism evidence="2 3">
    <name type="scientific">Bacillus thuringiensis serovar andalousiensis</name>
    <dbReference type="NCBI Taxonomy" id="257985"/>
    <lineage>
        <taxon>Bacteria</taxon>
        <taxon>Bacillati</taxon>
        <taxon>Bacillota</taxon>
        <taxon>Bacilli</taxon>
        <taxon>Bacillales</taxon>
        <taxon>Bacillaceae</taxon>
        <taxon>Bacillus</taxon>
        <taxon>Bacillus cereus group</taxon>
    </lineage>
</organism>
<dbReference type="Pfam" id="PF09299">
    <property type="entry name" value="Mu-transpos_C"/>
    <property type="match status" value="1"/>
</dbReference>
<dbReference type="Gene3D" id="3.30.420.10">
    <property type="entry name" value="Ribonuclease H-like superfamily/Ribonuclease H"/>
    <property type="match status" value="1"/>
</dbReference>
<dbReference type="InterPro" id="IPR001584">
    <property type="entry name" value="Integrase_cat-core"/>
</dbReference>
<proteinExistence type="predicted"/>
<feature type="domain" description="Integrase catalytic" evidence="1">
    <location>
        <begin position="277"/>
        <end position="495"/>
    </location>
</feature>
<protein>
    <submittedName>
        <fullName evidence="2">Mu transposase C-terminal domain-containing protein</fullName>
    </submittedName>
</protein>
<dbReference type="PROSITE" id="PS50994">
    <property type="entry name" value="INTEGRASE"/>
    <property type="match status" value="1"/>
</dbReference>
<dbReference type="EMBL" id="CP035727">
    <property type="protein sequence ID" value="QIW19350.1"/>
    <property type="molecule type" value="Genomic_DNA"/>
</dbReference>
<gene>
    <name evidence="2" type="ORF">EVG22_13180</name>
</gene>
<evidence type="ECO:0000313" key="3">
    <source>
        <dbReference type="Proteomes" id="UP000501374"/>
    </source>
</evidence>
<dbReference type="AlphaFoldDB" id="A0A6H0THD4"/>
<name>A0A6H0THD4_BACTU</name>
<dbReference type="GO" id="GO:0003676">
    <property type="term" value="F:nucleic acid binding"/>
    <property type="evidence" value="ECO:0007669"/>
    <property type="project" value="InterPro"/>
</dbReference>
<dbReference type="Proteomes" id="UP000501374">
    <property type="component" value="Chromosome"/>
</dbReference>
<accession>A0A6H0THD4</accession>
<dbReference type="InterPro" id="IPR036397">
    <property type="entry name" value="RNaseH_sf"/>
</dbReference>